<feature type="transmembrane region" description="Helical" evidence="7">
    <location>
        <begin position="482"/>
        <end position="508"/>
    </location>
</feature>
<evidence type="ECO:0000313" key="8">
    <source>
        <dbReference type="EMBL" id="TPX78319.1"/>
    </source>
</evidence>
<protein>
    <recommendedName>
        <fullName evidence="7">Transmembrane 9 superfamily member</fullName>
    </recommendedName>
</protein>
<keyword evidence="9" id="KW-1185">Reference proteome</keyword>
<dbReference type="InterPro" id="IPR004240">
    <property type="entry name" value="EMP70"/>
</dbReference>
<feature type="transmembrane region" description="Helical" evidence="7">
    <location>
        <begin position="551"/>
        <end position="571"/>
    </location>
</feature>
<keyword evidence="4 7" id="KW-0732">Signal</keyword>
<evidence type="ECO:0000256" key="3">
    <source>
        <dbReference type="ARBA" id="ARBA00022692"/>
    </source>
</evidence>
<evidence type="ECO:0000256" key="1">
    <source>
        <dbReference type="ARBA" id="ARBA00004141"/>
    </source>
</evidence>
<feature type="transmembrane region" description="Helical" evidence="7">
    <location>
        <begin position="324"/>
        <end position="344"/>
    </location>
</feature>
<proteinExistence type="inferred from homology"/>
<dbReference type="Pfam" id="PF02990">
    <property type="entry name" value="EMP70"/>
    <property type="match status" value="1"/>
</dbReference>
<dbReference type="GO" id="GO:0072657">
    <property type="term" value="P:protein localization to membrane"/>
    <property type="evidence" value="ECO:0007669"/>
    <property type="project" value="TreeGrafter"/>
</dbReference>
<evidence type="ECO:0000256" key="4">
    <source>
        <dbReference type="ARBA" id="ARBA00022729"/>
    </source>
</evidence>
<feature type="transmembrane region" description="Helical" evidence="7">
    <location>
        <begin position="356"/>
        <end position="384"/>
    </location>
</feature>
<dbReference type="PANTHER" id="PTHR10766">
    <property type="entry name" value="TRANSMEMBRANE 9 SUPERFAMILY PROTEIN"/>
    <property type="match status" value="1"/>
</dbReference>
<keyword evidence="3 7" id="KW-0812">Transmembrane</keyword>
<comment type="similarity">
    <text evidence="2 7">Belongs to the nonaspanin (TM9SF) (TC 9.A.2) family.</text>
</comment>
<dbReference type="AlphaFoldDB" id="A0A507FPH4"/>
<accession>A0A507FPH4</accession>
<evidence type="ECO:0000256" key="5">
    <source>
        <dbReference type="ARBA" id="ARBA00022989"/>
    </source>
</evidence>
<evidence type="ECO:0000256" key="2">
    <source>
        <dbReference type="ARBA" id="ARBA00005227"/>
    </source>
</evidence>
<feature type="signal peptide" evidence="7">
    <location>
        <begin position="1"/>
        <end position="21"/>
    </location>
</feature>
<keyword evidence="5 7" id="KW-1133">Transmembrane helix</keyword>
<evidence type="ECO:0000313" key="9">
    <source>
        <dbReference type="Proteomes" id="UP000320333"/>
    </source>
</evidence>
<dbReference type="OrthoDB" id="1666796at2759"/>
<feature type="transmembrane region" description="Helical" evidence="7">
    <location>
        <begin position="223"/>
        <end position="247"/>
    </location>
</feature>
<dbReference type="EMBL" id="QEAP01000005">
    <property type="protein sequence ID" value="TPX78319.1"/>
    <property type="molecule type" value="Genomic_DNA"/>
</dbReference>
<organism evidence="8 9">
    <name type="scientific">Chytriomyces confervae</name>
    <dbReference type="NCBI Taxonomy" id="246404"/>
    <lineage>
        <taxon>Eukaryota</taxon>
        <taxon>Fungi</taxon>
        <taxon>Fungi incertae sedis</taxon>
        <taxon>Chytridiomycota</taxon>
        <taxon>Chytridiomycota incertae sedis</taxon>
        <taxon>Chytridiomycetes</taxon>
        <taxon>Chytridiales</taxon>
        <taxon>Chytriomycetaceae</taxon>
        <taxon>Chytriomyces</taxon>
    </lineage>
</organism>
<feature type="transmembrane region" description="Helical" evidence="7">
    <location>
        <begin position="515"/>
        <end position="539"/>
    </location>
</feature>
<keyword evidence="6 7" id="KW-0472">Membrane</keyword>
<comment type="subcellular location">
    <subcellularLocation>
        <location evidence="1">Membrane</location>
        <topology evidence="1">Multi-pass membrane protein</topology>
    </subcellularLocation>
</comment>
<dbReference type="Proteomes" id="UP000320333">
    <property type="component" value="Unassembled WGS sequence"/>
</dbReference>
<feature type="transmembrane region" description="Helical" evidence="7">
    <location>
        <begin position="450"/>
        <end position="470"/>
    </location>
</feature>
<comment type="caution">
    <text evidence="8">The sequence shown here is derived from an EMBL/GenBank/DDBJ whole genome shotgun (WGS) entry which is preliminary data.</text>
</comment>
<name>A0A507FPH4_9FUNG</name>
<feature type="transmembrane region" description="Helical" evidence="7">
    <location>
        <begin position="390"/>
        <end position="417"/>
    </location>
</feature>
<evidence type="ECO:0000256" key="6">
    <source>
        <dbReference type="ARBA" id="ARBA00023136"/>
    </source>
</evidence>
<feature type="chain" id="PRO_5021468930" description="Transmembrane 9 superfamily member" evidence="7">
    <location>
        <begin position="22"/>
        <end position="590"/>
    </location>
</feature>
<dbReference type="STRING" id="246404.A0A507FPH4"/>
<gene>
    <name evidence="8" type="ORF">CcCBS67573_g00405</name>
</gene>
<dbReference type="GO" id="GO:0016020">
    <property type="term" value="C:membrane"/>
    <property type="evidence" value="ECO:0007669"/>
    <property type="project" value="UniProtKB-SubCell"/>
</dbReference>
<sequence length="590" mass="67805">MRRRWILRIVTLLVSAVVVHGDEHTNKYQDGEQVVVWVNGIGPYANRQETYDYFMLPYCRGIAEVAHRHESLGEALLGVNMENTGIDIRFKVPVQNKIICSKKLDSESVNDFTYAIDRNYWHKLVIDELPVYGYIGEFSIETASRFLYTHKNFKFLYNGDRIIDVEIEAEKTAMVDSRSANDLDGTPGLIQKLDFTYTVEWVETDSKFEFRYKNHISFFENKIHWFSIMNSSMIVLFTMGLVVVILMRTLKKDMIRYEGLAGEDGMVEFDKDLSDDYGWKQVHGDVFRPARHLTALSGFLGSGLQLGILAFVIILYAVCADMEMQLSLFYFEITVGAIISAFYAGSYYTQNGGKNWVRLVFVSSGLWPGTVALAVLVINFVSIYQKTSRAIPFTTMMAVVSIWSLCVLPLSLLGVILGRNYAGLPDSVCRINPIPRPIPECEWYAEPASIVALSGILPFGAIFIEMYYIFTSFWAYRSYYVFGFMMLVFVILVVVTSCVSVVSTYFLLNSENHRWNWTIFFAGGSTSAYIFMYAIYYFVVRTRMHGLFQTTWYFGYTFLMCFGVFLILGFVSHYSARRFIRVIYKNIKLD</sequence>
<evidence type="ECO:0000256" key="7">
    <source>
        <dbReference type="RuleBase" id="RU363079"/>
    </source>
</evidence>
<reference evidence="8 9" key="1">
    <citation type="journal article" date="2019" name="Sci. Rep.">
        <title>Comparative genomics of chytrid fungi reveal insights into the obligate biotrophic and pathogenic lifestyle of Synchytrium endobioticum.</title>
        <authorList>
            <person name="van de Vossenberg B.T.L.H."/>
            <person name="Warris S."/>
            <person name="Nguyen H.D.T."/>
            <person name="van Gent-Pelzer M.P.E."/>
            <person name="Joly D.L."/>
            <person name="van de Geest H.C."/>
            <person name="Bonants P.J.M."/>
            <person name="Smith D.S."/>
            <person name="Levesque C.A."/>
            <person name="van der Lee T.A.J."/>
        </authorList>
    </citation>
    <scope>NUCLEOTIDE SEQUENCE [LARGE SCALE GENOMIC DNA]</scope>
    <source>
        <strain evidence="8 9">CBS 675.73</strain>
    </source>
</reference>
<feature type="transmembrane region" description="Helical" evidence="7">
    <location>
        <begin position="293"/>
        <end position="318"/>
    </location>
</feature>
<dbReference type="PANTHER" id="PTHR10766:SF41">
    <property type="entry name" value="TRANSMEMBRANE 9 SUPERFAMILY MEMBER 3"/>
    <property type="match status" value="1"/>
</dbReference>